<keyword evidence="4" id="KW-1185">Reference proteome</keyword>
<accession>A0A1I3RCU8</accession>
<gene>
    <name evidence="3" type="ORF">SAMN05192543_107165</name>
</gene>
<organism evidence="3 4">
    <name type="scientific">Paraburkholderia megapolitana</name>
    <dbReference type="NCBI Taxonomy" id="420953"/>
    <lineage>
        <taxon>Bacteria</taxon>
        <taxon>Pseudomonadati</taxon>
        <taxon>Pseudomonadota</taxon>
        <taxon>Betaproteobacteria</taxon>
        <taxon>Burkholderiales</taxon>
        <taxon>Burkholderiaceae</taxon>
        <taxon>Paraburkholderia</taxon>
    </lineage>
</organism>
<dbReference type="Pfam" id="PF16113">
    <property type="entry name" value="ECH_2"/>
    <property type="match status" value="1"/>
</dbReference>
<dbReference type="OrthoDB" id="9790967at2"/>
<dbReference type="Gene3D" id="3.90.226.10">
    <property type="entry name" value="2-enoyl-CoA Hydratase, Chain A, domain 1"/>
    <property type="match status" value="1"/>
</dbReference>
<dbReference type="PANTHER" id="PTHR43176">
    <property type="entry name" value="3-HYDROXYISOBUTYRYL-COA HYDROLASE-RELATED"/>
    <property type="match status" value="1"/>
</dbReference>
<dbReference type="PANTHER" id="PTHR43176:SF6">
    <property type="entry name" value="3-HYDROXYISOBUTYRYL-COA HYDROLASE"/>
    <property type="match status" value="1"/>
</dbReference>
<dbReference type="Proteomes" id="UP000199548">
    <property type="component" value="Unassembled WGS sequence"/>
</dbReference>
<dbReference type="SUPFAM" id="SSF52096">
    <property type="entry name" value="ClpP/crotonase"/>
    <property type="match status" value="1"/>
</dbReference>
<dbReference type="InterPro" id="IPR032259">
    <property type="entry name" value="HIBYL-CoA-H"/>
</dbReference>
<evidence type="ECO:0000259" key="2">
    <source>
        <dbReference type="Pfam" id="PF16113"/>
    </source>
</evidence>
<dbReference type="AlphaFoldDB" id="A0A1I3RCU8"/>
<evidence type="ECO:0000256" key="1">
    <source>
        <dbReference type="ARBA" id="ARBA00022801"/>
    </source>
</evidence>
<protein>
    <submittedName>
        <fullName evidence="3">Enoyl-CoA hydratase/carnithine racemase</fullName>
    </submittedName>
</protein>
<keyword evidence="1" id="KW-0378">Hydrolase</keyword>
<evidence type="ECO:0000313" key="4">
    <source>
        <dbReference type="Proteomes" id="UP000199548"/>
    </source>
</evidence>
<feature type="domain" description="Enoyl-CoA hydratase/isomerase" evidence="2">
    <location>
        <begin position="21"/>
        <end position="360"/>
    </location>
</feature>
<dbReference type="InterPro" id="IPR029045">
    <property type="entry name" value="ClpP/crotonase-like_dom_sf"/>
</dbReference>
<evidence type="ECO:0000313" key="3">
    <source>
        <dbReference type="EMBL" id="SFJ44055.1"/>
    </source>
</evidence>
<dbReference type="EMBL" id="FOQU01000007">
    <property type="protein sequence ID" value="SFJ44055.1"/>
    <property type="molecule type" value="Genomic_DNA"/>
</dbReference>
<reference evidence="3 4" key="1">
    <citation type="submission" date="2016-10" db="EMBL/GenBank/DDBJ databases">
        <authorList>
            <person name="de Groot N.N."/>
        </authorList>
    </citation>
    <scope>NUCLEOTIDE SEQUENCE [LARGE SCALE GENOMIC DNA]</scope>
    <source>
        <strain evidence="3 4">LMG 23650</strain>
    </source>
</reference>
<proteinExistence type="predicted"/>
<dbReference type="NCBIfam" id="NF004127">
    <property type="entry name" value="PRK05617.1"/>
    <property type="match status" value="1"/>
</dbReference>
<name>A0A1I3RCU8_9BURK</name>
<sequence>MSSAAPVTPSDEISAYVANRIGFIELERPKALNALSTGMIRAIRGALERWRDDREVLAVVVRSQHARAFCAGGDIRFLYDAAQRGERAALDTFFTEEYQLNHAIFSYPKPYIALMNGVVMGGGMGISQGAYRTGGLRVVTNSTKMAMPETRIGLFPDVGVGWFLARTPGALGRYLAVTGETIGPADALYAGLADAYIDDAALPALIDTLKSESFERGADVTICVMRETASHKVVPTPDTSTLADARALIDRHFAKPDVADILASLEAEPECEGAEWAEQTVGVLRERSPLSMAVSLEMVVRSEGTMADCLRRDLDLTRSTFEQGDVMEGIRARIIDKDNRPQWRIARIEDVSAVDVERMFESPWTPADHPLRDLQG</sequence>
<dbReference type="GO" id="GO:0003860">
    <property type="term" value="F:3-hydroxyisobutyryl-CoA hydrolase activity"/>
    <property type="evidence" value="ECO:0007669"/>
    <property type="project" value="InterPro"/>
</dbReference>
<dbReference type="STRING" id="420953.SAMN05192543_107165"/>
<dbReference type="CDD" id="cd06558">
    <property type="entry name" value="crotonase-like"/>
    <property type="match status" value="1"/>
</dbReference>
<dbReference type="InterPro" id="IPR045004">
    <property type="entry name" value="ECH_dom"/>
</dbReference>
<dbReference type="GO" id="GO:0006574">
    <property type="term" value="P:L-valine catabolic process"/>
    <property type="evidence" value="ECO:0007669"/>
    <property type="project" value="TreeGrafter"/>
</dbReference>
<dbReference type="RefSeq" id="WP_091016300.1">
    <property type="nucleotide sequence ID" value="NZ_CP041745.1"/>
</dbReference>